<gene>
    <name evidence="2" type="ORF">H0H81_010658</name>
</gene>
<organism evidence="2 3">
    <name type="scientific">Sphagnurus paluster</name>
    <dbReference type="NCBI Taxonomy" id="117069"/>
    <lineage>
        <taxon>Eukaryota</taxon>
        <taxon>Fungi</taxon>
        <taxon>Dikarya</taxon>
        <taxon>Basidiomycota</taxon>
        <taxon>Agaricomycotina</taxon>
        <taxon>Agaricomycetes</taxon>
        <taxon>Agaricomycetidae</taxon>
        <taxon>Agaricales</taxon>
        <taxon>Tricholomatineae</taxon>
        <taxon>Lyophyllaceae</taxon>
        <taxon>Sphagnurus</taxon>
    </lineage>
</organism>
<dbReference type="AlphaFoldDB" id="A0A9P7FP05"/>
<evidence type="ECO:0000313" key="2">
    <source>
        <dbReference type="EMBL" id="KAG5635604.1"/>
    </source>
</evidence>
<keyword evidence="3" id="KW-1185">Reference proteome</keyword>
<accession>A0A9P7FP05</accession>
<feature type="chain" id="PRO_5040327357" evidence="1">
    <location>
        <begin position="23"/>
        <end position="156"/>
    </location>
</feature>
<evidence type="ECO:0000256" key="1">
    <source>
        <dbReference type="SAM" id="SignalP"/>
    </source>
</evidence>
<feature type="signal peptide" evidence="1">
    <location>
        <begin position="1"/>
        <end position="22"/>
    </location>
</feature>
<reference evidence="2" key="2">
    <citation type="submission" date="2021-10" db="EMBL/GenBank/DDBJ databases">
        <title>Phylogenomics reveals ancestral predisposition of the termite-cultivated fungus Termitomyces towards a domesticated lifestyle.</title>
        <authorList>
            <person name="Auxier B."/>
            <person name="Grum-Grzhimaylo A."/>
            <person name="Cardenas M.E."/>
            <person name="Lodge J.D."/>
            <person name="Laessoe T."/>
            <person name="Pedersen O."/>
            <person name="Smith M.E."/>
            <person name="Kuyper T.W."/>
            <person name="Franco-Molano E.A."/>
            <person name="Baroni T.J."/>
            <person name="Aanen D.K."/>
        </authorList>
    </citation>
    <scope>NUCLEOTIDE SEQUENCE</scope>
    <source>
        <strain evidence="2">D49</strain>
    </source>
</reference>
<proteinExistence type="predicted"/>
<dbReference type="Proteomes" id="UP000717328">
    <property type="component" value="Unassembled WGS sequence"/>
</dbReference>
<reference evidence="2" key="1">
    <citation type="submission" date="2021-02" db="EMBL/GenBank/DDBJ databases">
        <authorList>
            <person name="Nieuwenhuis M."/>
            <person name="Van De Peppel L.J.J."/>
        </authorList>
    </citation>
    <scope>NUCLEOTIDE SEQUENCE</scope>
    <source>
        <strain evidence="2">D49</strain>
    </source>
</reference>
<protein>
    <submittedName>
        <fullName evidence="2">Uncharacterized protein</fullName>
    </submittedName>
</protein>
<evidence type="ECO:0000313" key="3">
    <source>
        <dbReference type="Proteomes" id="UP000717328"/>
    </source>
</evidence>
<comment type="caution">
    <text evidence="2">The sequence shown here is derived from an EMBL/GenBank/DDBJ whole genome shotgun (WGS) entry which is preliminary data.</text>
</comment>
<dbReference type="EMBL" id="JABCKI010006056">
    <property type="protein sequence ID" value="KAG5635604.1"/>
    <property type="molecule type" value="Genomic_DNA"/>
</dbReference>
<sequence>MRFSASAALIFILMSLVASSMSATVAKIMDDIAAISETLNTLQAFVAAPLKDGPNMSDLEVLTSAQFIISTLDEQIADTNIDIQAVDPKTVSLADRANLVFKITLLRSRIHEIVIDAKLRAGARNNKVKDLLNQRFALLDAVISNIVAIPRGSQLW</sequence>
<keyword evidence="1" id="KW-0732">Signal</keyword>
<name>A0A9P7FP05_9AGAR</name>